<organism evidence="1 2">
    <name type="scientific">Rhodococcus opacus</name>
    <name type="common">Nocardia opaca</name>
    <dbReference type="NCBI Taxonomy" id="37919"/>
    <lineage>
        <taxon>Bacteria</taxon>
        <taxon>Bacillati</taxon>
        <taxon>Actinomycetota</taxon>
        <taxon>Actinomycetes</taxon>
        <taxon>Mycobacteriales</taxon>
        <taxon>Nocardiaceae</taxon>
        <taxon>Rhodococcus</taxon>
    </lineage>
</organism>
<gene>
    <name evidence="1" type="ORF">EP51_40710</name>
</gene>
<geneLocation type="plasmid" evidence="1 2">
    <name>pPDG1</name>
</geneLocation>
<evidence type="ECO:0000313" key="2">
    <source>
        <dbReference type="Proteomes" id="UP000028488"/>
    </source>
</evidence>
<evidence type="ECO:0008006" key="3">
    <source>
        <dbReference type="Google" id="ProtNLM"/>
    </source>
</evidence>
<dbReference type="AlphaFoldDB" id="A0A076EZ94"/>
<evidence type="ECO:0000313" key="1">
    <source>
        <dbReference type="EMBL" id="AII10567.1"/>
    </source>
</evidence>
<protein>
    <recommendedName>
        <fullName evidence="3">NAD(P)-binding domain-containing protein</fullName>
    </recommendedName>
</protein>
<keyword evidence="1" id="KW-0614">Plasmid</keyword>
<dbReference type="Proteomes" id="UP000028488">
    <property type="component" value="Plasmid pPDG1"/>
</dbReference>
<name>A0A076EZ94_RHOOP</name>
<dbReference type="RefSeq" id="WP_200887865.1">
    <property type="nucleotide sequence ID" value="NZ_CP008948.1"/>
</dbReference>
<proteinExistence type="predicted"/>
<sequence>MSEMTPRRLSYVARIVLVPLGESGHRVVEQMAAAGLTEVQVVTERAPNEAAVRDISADTTTMRRIDELVTESDMVILIGSVLPQVPVGFATAMAEAARQSGNLLAGVLVDQQDWDSPQGAEAMAVLRMELDMLVSITQVSLATAFVDVLKGGYRTAGAYAPVLSTPRI</sequence>
<dbReference type="EMBL" id="CP008948">
    <property type="protein sequence ID" value="AII10567.1"/>
    <property type="molecule type" value="Genomic_DNA"/>
</dbReference>
<reference evidence="1 2" key="1">
    <citation type="submission" date="2014-07" db="EMBL/GenBank/DDBJ databases">
        <title>Genome Sequence of Rhodococcus opacus Strain R7, a Biodegrader of Mono- and Polycyclic Aromatic Hydrocarbons.</title>
        <authorList>
            <person name="Di Gennaro P."/>
            <person name="Zampolli J."/>
            <person name="Presti I."/>
            <person name="Cappelletti M."/>
            <person name="D'Ursi P."/>
            <person name="Orro A."/>
            <person name="Mezzelani A."/>
            <person name="Milanesi L."/>
        </authorList>
    </citation>
    <scope>NUCLEOTIDE SEQUENCE [LARGE SCALE GENOMIC DNA]</scope>
    <source>
        <strain evidence="1 2">R7</strain>
        <plasmid evidence="1">pPDG1</plasmid>
    </source>
</reference>
<accession>A0A076EZ94</accession>